<dbReference type="Gene3D" id="3.40.30.10">
    <property type="entry name" value="Glutaredoxin"/>
    <property type="match status" value="1"/>
</dbReference>
<dbReference type="InterPro" id="IPR036249">
    <property type="entry name" value="Thioredoxin-like_sf"/>
</dbReference>
<keyword evidence="3" id="KW-1185">Reference proteome</keyword>
<evidence type="ECO:0000313" key="2">
    <source>
        <dbReference type="EMBL" id="TRX75373.1"/>
    </source>
</evidence>
<evidence type="ECO:0000313" key="3">
    <source>
        <dbReference type="Proteomes" id="UP000315235"/>
    </source>
</evidence>
<dbReference type="InterPro" id="IPR051548">
    <property type="entry name" value="Grx-like_ET"/>
</dbReference>
<dbReference type="Proteomes" id="UP000315235">
    <property type="component" value="Unassembled WGS sequence"/>
</dbReference>
<protein>
    <submittedName>
        <fullName evidence="2">Glutaredoxin family protein</fullName>
    </submittedName>
</protein>
<dbReference type="InterPro" id="IPR002109">
    <property type="entry name" value="Glutaredoxin"/>
</dbReference>
<accession>A0A553H0U7</accession>
<organism evidence="2 3">
    <name type="scientific">Pseudomonas mangiferae</name>
    <dbReference type="NCBI Taxonomy" id="2593654"/>
    <lineage>
        <taxon>Bacteria</taxon>
        <taxon>Pseudomonadati</taxon>
        <taxon>Pseudomonadota</taxon>
        <taxon>Gammaproteobacteria</taxon>
        <taxon>Pseudomonadales</taxon>
        <taxon>Pseudomonadaceae</taxon>
        <taxon>Pseudomonas</taxon>
    </lineage>
</organism>
<comment type="caution">
    <text evidence="2">The sequence shown here is derived from an EMBL/GenBank/DDBJ whole genome shotgun (WGS) entry which is preliminary data.</text>
</comment>
<proteinExistence type="predicted"/>
<dbReference type="PROSITE" id="PS51354">
    <property type="entry name" value="GLUTAREDOXIN_2"/>
    <property type="match status" value="1"/>
</dbReference>
<dbReference type="GO" id="GO:0045454">
    <property type="term" value="P:cell redox homeostasis"/>
    <property type="evidence" value="ECO:0007669"/>
    <property type="project" value="TreeGrafter"/>
</dbReference>
<dbReference type="Pfam" id="PF00462">
    <property type="entry name" value="Glutaredoxin"/>
    <property type="match status" value="1"/>
</dbReference>
<dbReference type="SUPFAM" id="SSF52833">
    <property type="entry name" value="Thioredoxin-like"/>
    <property type="match status" value="1"/>
</dbReference>
<dbReference type="RefSeq" id="WP_143487465.1">
    <property type="nucleotide sequence ID" value="NZ_VJOY01000004.1"/>
</dbReference>
<gene>
    <name evidence="2" type="ORF">FM069_06430</name>
</gene>
<dbReference type="EMBL" id="VJOY01000004">
    <property type="protein sequence ID" value="TRX75373.1"/>
    <property type="molecule type" value="Genomic_DNA"/>
</dbReference>
<sequence>MKRALTLLALTGLFAWQHRERLDAWLHPAPVASGSGEVVLYATSWCGYCAKTRALLKEHAIPYREWDVEQSDEGRRAFRALGGRGVPLVVVRGTVIAGYDPDGVLAAYRAP</sequence>
<evidence type="ECO:0000259" key="1">
    <source>
        <dbReference type="Pfam" id="PF00462"/>
    </source>
</evidence>
<reference evidence="2 3" key="1">
    <citation type="submission" date="2019-07" db="EMBL/GenBank/DDBJ databases">
        <title>Pseudomonas mangiferae sp. nov., isolated from bark of mango tree in Thailand.</title>
        <authorList>
            <person name="Srisuk N."/>
            <person name="Anurat P."/>
        </authorList>
    </citation>
    <scope>NUCLEOTIDE SEQUENCE [LARGE SCALE GENOMIC DNA]</scope>
    <source>
        <strain evidence="2 3">DMKU_BBB3-04</strain>
    </source>
</reference>
<feature type="domain" description="Glutaredoxin" evidence="1">
    <location>
        <begin position="38"/>
        <end position="96"/>
    </location>
</feature>
<name>A0A553H0U7_9PSED</name>
<dbReference type="OrthoDB" id="8991911at2"/>
<dbReference type="GO" id="GO:0009055">
    <property type="term" value="F:electron transfer activity"/>
    <property type="evidence" value="ECO:0007669"/>
    <property type="project" value="TreeGrafter"/>
</dbReference>
<dbReference type="CDD" id="cd02976">
    <property type="entry name" value="NrdH"/>
    <property type="match status" value="1"/>
</dbReference>
<dbReference type="PANTHER" id="PTHR34386:SF1">
    <property type="entry name" value="GLUTAREDOXIN-LIKE PROTEIN NRDH"/>
    <property type="match status" value="1"/>
</dbReference>
<dbReference type="AlphaFoldDB" id="A0A553H0U7"/>
<dbReference type="PANTHER" id="PTHR34386">
    <property type="entry name" value="GLUTAREDOXIN"/>
    <property type="match status" value="1"/>
</dbReference>